<dbReference type="Pfam" id="PF00067">
    <property type="entry name" value="p450"/>
    <property type="match status" value="1"/>
</dbReference>
<feature type="non-terminal residue" evidence="1">
    <location>
        <position position="290"/>
    </location>
</feature>
<dbReference type="AlphaFoldDB" id="A0A4P9VV04"/>
<name>A0A4P9VV04_9FUNG</name>
<organism evidence="1 2">
    <name type="scientific">Blyttiomyces helicus</name>
    <dbReference type="NCBI Taxonomy" id="388810"/>
    <lineage>
        <taxon>Eukaryota</taxon>
        <taxon>Fungi</taxon>
        <taxon>Fungi incertae sedis</taxon>
        <taxon>Chytridiomycota</taxon>
        <taxon>Chytridiomycota incertae sedis</taxon>
        <taxon>Chytridiomycetes</taxon>
        <taxon>Chytridiomycetes incertae sedis</taxon>
        <taxon>Blyttiomyces</taxon>
    </lineage>
</organism>
<dbReference type="PANTHER" id="PTHR24299">
    <property type="entry name" value="CYTOCHROME P450 FAMILY 1"/>
    <property type="match status" value="1"/>
</dbReference>
<evidence type="ECO:0000313" key="1">
    <source>
        <dbReference type="EMBL" id="RKO83449.1"/>
    </source>
</evidence>
<protein>
    <submittedName>
        <fullName evidence="1">Cytochrome P450</fullName>
    </submittedName>
</protein>
<gene>
    <name evidence="1" type="ORF">BDK51DRAFT_31823</name>
</gene>
<dbReference type="SUPFAM" id="SSF48264">
    <property type="entry name" value="Cytochrome P450"/>
    <property type="match status" value="1"/>
</dbReference>
<proteinExistence type="predicted"/>
<dbReference type="GO" id="GO:0020037">
    <property type="term" value="F:heme binding"/>
    <property type="evidence" value="ECO:0007669"/>
    <property type="project" value="InterPro"/>
</dbReference>
<reference evidence="2" key="1">
    <citation type="journal article" date="2018" name="Nat. Microbiol.">
        <title>Leveraging single-cell genomics to expand the fungal tree of life.</title>
        <authorList>
            <person name="Ahrendt S.R."/>
            <person name="Quandt C.A."/>
            <person name="Ciobanu D."/>
            <person name="Clum A."/>
            <person name="Salamov A."/>
            <person name="Andreopoulos B."/>
            <person name="Cheng J.F."/>
            <person name="Woyke T."/>
            <person name="Pelin A."/>
            <person name="Henrissat B."/>
            <person name="Reynolds N.K."/>
            <person name="Benny G.L."/>
            <person name="Smith M.E."/>
            <person name="James T.Y."/>
            <person name="Grigoriev I.V."/>
        </authorList>
    </citation>
    <scope>NUCLEOTIDE SEQUENCE [LARGE SCALE GENOMIC DNA]</scope>
</reference>
<dbReference type="InterPro" id="IPR036396">
    <property type="entry name" value="Cyt_P450_sf"/>
</dbReference>
<dbReference type="InterPro" id="IPR001128">
    <property type="entry name" value="Cyt_P450"/>
</dbReference>
<dbReference type="Gene3D" id="1.10.630.10">
    <property type="entry name" value="Cytochrome P450"/>
    <property type="match status" value="1"/>
</dbReference>
<dbReference type="EMBL" id="ML001229">
    <property type="protein sequence ID" value="RKO83449.1"/>
    <property type="molecule type" value="Genomic_DNA"/>
</dbReference>
<sequence length="290" mass="31969">MTVFDGTSSAPLLLTVGTLSLAALWQLSRSSKSPKLQKFPAPAALPILGHLHLLGDLPNVTLAKLAREYGDIMVLQLGTVPTVVISSPDIGRTLFEKMGSKTSSRPTQTLPKIIYGADETGGQLDMSFAKYGPRWRNLRRISHAFLYKENIDSEMVAIETEARNLLQVIKLDAAKGAFSFHYPLLLFASSFIHRAFFGTGFESTSDPEFLEFVWISDELSCLLGSANLVDYIPFAKWFPSSIVGKAHACSARIHAFFQRRIDEAQSRLDAGEAEGEAAFIYHILREAKAT</sequence>
<dbReference type="GO" id="GO:0005506">
    <property type="term" value="F:iron ion binding"/>
    <property type="evidence" value="ECO:0007669"/>
    <property type="project" value="InterPro"/>
</dbReference>
<dbReference type="Proteomes" id="UP000269721">
    <property type="component" value="Unassembled WGS sequence"/>
</dbReference>
<dbReference type="GO" id="GO:0016705">
    <property type="term" value="F:oxidoreductase activity, acting on paired donors, with incorporation or reduction of molecular oxygen"/>
    <property type="evidence" value="ECO:0007669"/>
    <property type="project" value="InterPro"/>
</dbReference>
<dbReference type="PANTHER" id="PTHR24299:SF21">
    <property type="entry name" value="OS09G0441600 PROTEIN"/>
    <property type="match status" value="1"/>
</dbReference>
<dbReference type="GO" id="GO:0004497">
    <property type="term" value="F:monooxygenase activity"/>
    <property type="evidence" value="ECO:0007669"/>
    <property type="project" value="InterPro"/>
</dbReference>
<keyword evidence="2" id="KW-1185">Reference proteome</keyword>
<accession>A0A4P9VV04</accession>
<evidence type="ECO:0000313" key="2">
    <source>
        <dbReference type="Proteomes" id="UP000269721"/>
    </source>
</evidence>
<dbReference type="OrthoDB" id="1103324at2759"/>